<name>A0A809S3B0_9BACT</name>
<dbReference type="GO" id="GO:0008270">
    <property type="term" value="F:zinc ion binding"/>
    <property type="evidence" value="ECO:0007669"/>
    <property type="project" value="InterPro"/>
</dbReference>
<dbReference type="InterPro" id="IPR002502">
    <property type="entry name" value="Amidase_domain"/>
</dbReference>
<reference evidence="3" key="1">
    <citation type="journal article" name="DNA Res.">
        <title>The physiological potential of anammox bacteria as revealed by their core genome structure.</title>
        <authorList>
            <person name="Okubo T."/>
            <person name="Toyoda A."/>
            <person name="Fukuhara K."/>
            <person name="Uchiyama I."/>
            <person name="Harigaya Y."/>
            <person name="Kuroiwa M."/>
            <person name="Suzuki T."/>
            <person name="Murakami Y."/>
            <person name="Suwa Y."/>
            <person name="Takami H."/>
        </authorList>
    </citation>
    <scope>NUCLEOTIDE SEQUENCE</scope>
    <source>
        <strain evidence="3">317325-2</strain>
    </source>
</reference>
<dbReference type="PANTHER" id="PTHR11022:SF41">
    <property type="entry name" value="PEPTIDOGLYCAN-RECOGNITION PROTEIN LC-RELATED"/>
    <property type="match status" value="1"/>
</dbReference>
<gene>
    <name evidence="3" type="ORF">NPRO_06620</name>
</gene>
<dbReference type="Pfam" id="PF01510">
    <property type="entry name" value="Amidase_2"/>
    <property type="match status" value="1"/>
</dbReference>
<dbReference type="GO" id="GO:0008745">
    <property type="term" value="F:N-acetylmuramoyl-L-alanine amidase activity"/>
    <property type="evidence" value="ECO:0007669"/>
    <property type="project" value="InterPro"/>
</dbReference>
<organism evidence="3 4">
    <name type="scientific">Candidatus Nitrosymbiomonas proteolyticus</name>
    <dbReference type="NCBI Taxonomy" id="2608984"/>
    <lineage>
        <taxon>Bacteria</taxon>
        <taxon>Bacillati</taxon>
        <taxon>Armatimonadota</taxon>
        <taxon>Armatimonadota incertae sedis</taxon>
        <taxon>Candidatus Nitrosymbiomonas</taxon>
    </lineage>
</organism>
<dbReference type="KEGG" id="npy:NPRO_06620"/>
<dbReference type="EMBL" id="AP021858">
    <property type="protein sequence ID" value="BBO23067.1"/>
    <property type="molecule type" value="Genomic_DNA"/>
</dbReference>
<dbReference type="InterPro" id="IPR015510">
    <property type="entry name" value="PGRP"/>
</dbReference>
<dbReference type="PANTHER" id="PTHR11022">
    <property type="entry name" value="PEPTIDOGLYCAN RECOGNITION PROTEIN"/>
    <property type="match status" value="1"/>
</dbReference>
<dbReference type="InterPro" id="IPR006619">
    <property type="entry name" value="PGRP_domain_met/bac"/>
</dbReference>
<dbReference type="SMART" id="SM00701">
    <property type="entry name" value="PGRP"/>
    <property type="match status" value="1"/>
</dbReference>
<dbReference type="InterPro" id="IPR036505">
    <property type="entry name" value="Amidase/PGRP_sf"/>
</dbReference>
<accession>A0A809S3B0</accession>
<proteinExistence type="inferred from homology"/>
<comment type="similarity">
    <text evidence="1">Belongs to the N-acetylmuramoyl-L-alanine amidase 2 family.</text>
</comment>
<evidence type="ECO:0000313" key="3">
    <source>
        <dbReference type="EMBL" id="BBO23067.1"/>
    </source>
</evidence>
<dbReference type="GO" id="GO:0009253">
    <property type="term" value="P:peptidoglycan catabolic process"/>
    <property type="evidence" value="ECO:0007669"/>
    <property type="project" value="InterPro"/>
</dbReference>
<sequence>MKSLTLFVVSLAPTWLCAPHGQSDPYPRPQMLTREQWGAKPPVPPWREHKPFRITIHHAGVGSNRERSLIDKLQGLQAFSQREDKLASGQTKPPWPDIPYHWYIDIHGQIAEARDPSLAGDTNTEYDPAGHLLIVLEGNFEVEEPTAGQIRALDAMVMYLAEKYGVRPEHIGAHKDFAQTSCPGKNLYPEVAKLRDRWSLALKTRGK</sequence>
<evidence type="ECO:0000256" key="1">
    <source>
        <dbReference type="ARBA" id="ARBA00007553"/>
    </source>
</evidence>
<evidence type="ECO:0000313" key="4">
    <source>
        <dbReference type="Proteomes" id="UP000662873"/>
    </source>
</evidence>
<dbReference type="SUPFAM" id="SSF55846">
    <property type="entry name" value="N-acetylmuramoyl-L-alanine amidase-like"/>
    <property type="match status" value="1"/>
</dbReference>
<evidence type="ECO:0000259" key="2">
    <source>
        <dbReference type="SMART" id="SM00701"/>
    </source>
</evidence>
<feature type="domain" description="Peptidoglycan recognition protein family" evidence="2">
    <location>
        <begin position="29"/>
        <end position="178"/>
    </location>
</feature>
<protein>
    <submittedName>
        <fullName evidence="3">N-acetylmuramoyl-L-alanine amidase</fullName>
    </submittedName>
</protein>
<dbReference type="Proteomes" id="UP000662873">
    <property type="component" value="Chromosome"/>
</dbReference>
<dbReference type="Gene3D" id="3.40.80.10">
    <property type="entry name" value="Peptidoglycan recognition protein-like"/>
    <property type="match status" value="1"/>
</dbReference>
<dbReference type="CDD" id="cd06583">
    <property type="entry name" value="PGRP"/>
    <property type="match status" value="1"/>
</dbReference>
<dbReference type="AlphaFoldDB" id="A0A809S3B0"/>